<dbReference type="InterPro" id="IPR051531">
    <property type="entry name" value="N-acetyltransferase"/>
</dbReference>
<dbReference type="EMBL" id="FNUZ01000001">
    <property type="protein sequence ID" value="SEF72421.1"/>
    <property type="molecule type" value="Genomic_DNA"/>
</dbReference>
<evidence type="ECO:0000313" key="3">
    <source>
        <dbReference type="Proteomes" id="UP000236752"/>
    </source>
</evidence>
<dbReference type="RefSeq" id="WP_103909273.1">
    <property type="nucleotide sequence ID" value="NZ_FNUZ01000001.1"/>
</dbReference>
<dbReference type="Gene3D" id="3.40.630.30">
    <property type="match status" value="1"/>
</dbReference>
<evidence type="ECO:0000259" key="1">
    <source>
        <dbReference type="Pfam" id="PF13302"/>
    </source>
</evidence>
<evidence type="ECO:0000313" key="2">
    <source>
        <dbReference type="EMBL" id="SEF72421.1"/>
    </source>
</evidence>
<keyword evidence="3" id="KW-1185">Reference proteome</keyword>
<protein>
    <submittedName>
        <fullName evidence="2">Protein N-acetyltransferase, RimJ/RimL family</fullName>
    </submittedName>
</protein>
<sequence length="175" mass="19275">MIDRTITTDRLVLRPFRPEDCAGYTAYYTGPRTQFVGGPVSCADAAAKFCAMIGHWTLRGFGRFAICRKGATEMPIGHAGLMQMDLLRAPEMTWTLWSEEAEGQGYAREAVKALCDDAEATYGFKTLTAMVHQDNDRSIAIANTLGFVADPSTPAPFREYRVFRRTSDTEAAACA</sequence>
<organism evidence="2 3">
    <name type="scientific">Thalassococcus halodurans</name>
    <dbReference type="NCBI Taxonomy" id="373675"/>
    <lineage>
        <taxon>Bacteria</taxon>
        <taxon>Pseudomonadati</taxon>
        <taxon>Pseudomonadota</taxon>
        <taxon>Alphaproteobacteria</taxon>
        <taxon>Rhodobacterales</taxon>
        <taxon>Roseobacteraceae</taxon>
        <taxon>Thalassococcus</taxon>
    </lineage>
</organism>
<dbReference type="PANTHER" id="PTHR43792:SF1">
    <property type="entry name" value="N-ACETYLTRANSFERASE DOMAIN-CONTAINING PROTEIN"/>
    <property type="match status" value="1"/>
</dbReference>
<dbReference type="AlphaFoldDB" id="A0A1H5UDN0"/>
<keyword evidence="2" id="KW-0808">Transferase</keyword>
<accession>A0A1H5UDN0</accession>
<dbReference type="SUPFAM" id="SSF55729">
    <property type="entry name" value="Acyl-CoA N-acyltransferases (Nat)"/>
    <property type="match status" value="1"/>
</dbReference>
<gene>
    <name evidence="2" type="ORF">SAMN04488045_0942</name>
</gene>
<name>A0A1H5UDN0_9RHOB</name>
<dbReference type="Proteomes" id="UP000236752">
    <property type="component" value="Unassembled WGS sequence"/>
</dbReference>
<dbReference type="Pfam" id="PF13302">
    <property type="entry name" value="Acetyltransf_3"/>
    <property type="match status" value="1"/>
</dbReference>
<feature type="domain" description="N-acetyltransferase" evidence="1">
    <location>
        <begin position="10"/>
        <end position="148"/>
    </location>
</feature>
<dbReference type="OrthoDB" id="6293260at2"/>
<dbReference type="InterPro" id="IPR000182">
    <property type="entry name" value="GNAT_dom"/>
</dbReference>
<dbReference type="PANTHER" id="PTHR43792">
    <property type="entry name" value="GNAT FAMILY, PUTATIVE (AFU_ORTHOLOGUE AFUA_3G00765)-RELATED-RELATED"/>
    <property type="match status" value="1"/>
</dbReference>
<dbReference type="GO" id="GO:0016747">
    <property type="term" value="F:acyltransferase activity, transferring groups other than amino-acyl groups"/>
    <property type="evidence" value="ECO:0007669"/>
    <property type="project" value="InterPro"/>
</dbReference>
<dbReference type="InterPro" id="IPR016181">
    <property type="entry name" value="Acyl_CoA_acyltransferase"/>
</dbReference>
<reference evidence="2 3" key="1">
    <citation type="submission" date="2016-10" db="EMBL/GenBank/DDBJ databases">
        <authorList>
            <person name="de Groot N.N."/>
        </authorList>
    </citation>
    <scope>NUCLEOTIDE SEQUENCE [LARGE SCALE GENOMIC DNA]</scope>
    <source>
        <strain evidence="2 3">DSM 26915</strain>
    </source>
</reference>
<proteinExistence type="predicted"/>